<evidence type="ECO:0000256" key="1">
    <source>
        <dbReference type="SAM" id="Phobius"/>
    </source>
</evidence>
<reference evidence="2 3" key="1">
    <citation type="submission" date="2024-02" db="EMBL/GenBank/DDBJ databases">
        <title>A novel Wenzhouxiangellaceae bacterium, isolated from coastal sediments.</title>
        <authorList>
            <person name="Du Z.-J."/>
            <person name="Ye Y.-Q."/>
            <person name="Zhang X.-Y."/>
        </authorList>
    </citation>
    <scope>NUCLEOTIDE SEQUENCE [LARGE SCALE GENOMIC DNA]</scope>
    <source>
        <strain evidence="2 3">CH-27</strain>
    </source>
</reference>
<feature type="transmembrane region" description="Helical" evidence="1">
    <location>
        <begin position="107"/>
        <end position="132"/>
    </location>
</feature>
<dbReference type="AlphaFoldDB" id="A0AAW9RJS1"/>
<accession>A0AAW9RJS1</accession>
<sequence>MNHNESISLVAQVIQLAVAPVFLLAGIGALLSMLSIRLGRVVDRARLLESQIPKMESSEAAHMQTQARTCWRRIRLIYWAIRLAVCSALLICLVVICLFIGDWIDAGLGVVIASLFVGAMTLISAALLCLLIEVSISTRRMRQSLEHHLT</sequence>
<evidence type="ECO:0000313" key="3">
    <source>
        <dbReference type="Proteomes" id="UP001359886"/>
    </source>
</evidence>
<feature type="transmembrane region" description="Helical" evidence="1">
    <location>
        <begin position="76"/>
        <end position="101"/>
    </location>
</feature>
<dbReference type="EMBL" id="JAZHOG010000007">
    <property type="protein sequence ID" value="MEJ8568323.1"/>
    <property type="molecule type" value="Genomic_DNA"/>
</dbReference>
<name>A0AAW9RJS1_9GAMM</name>
<proteinExistence type="predicted"/>
<keyword evidence="1" id="KW-1133">Transmembrane helix</keyword>
<keyword evidence="1" id="KW-0812">Transmembrane</keyword>
<dbReference type="Pfam" id="PF11026">
    <property type="entry name" value="DUF2721"/>
    <property type="match status" value="1"/>
</dbReference>
<dbReference type="RefSeq" id="WP_354695642.1">
    <property type="nucleotide sequence ID" value="NZ_JAZHOG010000007.1"/>
</dbReference>
<dbReference type="Proteomes" id="UP001359886">
    <property type="component" value="Unassembled WGS sequence"/>
</dbReference>
<feature type="transmembrane region" description="Helical" evidence="1">
    <location>
        <begin position="12"/>
        <end position="36"/>
    </location>
</feature>
<organism evidence="2 3">
    <name type="scientific">Elongatibacter sediminis</name>
    <dbReference type="NCBI Taxonomy" id="3119006"/>
    <lineage>
        <taxon>Bacteria</taxon>
        <taxon>Pseudomonadati</taxon>
        <taxon>Pseudomonadota</taxon>
        <taxon>Gammaproteobacteria</taxon>
        <taxon>Chromatiales</taxon>
        <taxon>Wenzhouxiangellaceae</taxon>
        <taxon>Elongatibacter</taxon>
    </lineage>
</organism>
<keyword evidence="3" id="KW-1185">Reference proteome</keyword>
<gene>
    <name evidence="2" type="ORF">V3330_11860</name>
</gene>
<keyword evidence="1" id="KW-0472">Membrane</keyword>
<protein>
    <submittedName>
        <fullName evidence="2">DUF2721 domain-containing protein</fullName>
    </submittedName>
</protein>
<dbReference type="InterPro" id="IPR021279">
    <property type="entry name" value="DUF2721"/>
</dbReference>
<evidence type="ECO:0000313" key="2">
    <source>
        <dbReference type="EMBL" id="MEJ8568323.1"/>
    </source>
</evidence>
<comment type="caution">
    <text evidence="2">The sequence shown here is derived from an EMBL/GenBank/DDBJ whole genome shotgun (WGS) entry which is preliminary data.</text>
</comment>